<dbReference type="InterPro" id="IPR001017">
    <property type="entry name" value="DH_E1"/>
</dbReference>
<evidence type="ECO:0000313" key="6">
    <source>
        <dbReference type="EMBL" id="CAJ1394217.1"/>
    </source>
</evidence>
<dbReference type="GO" id="GO:0003863">
    <property type="term" value="F:branched-chain 2-oxo acid dehydrogenase activity"/>
    <property type="evidence" value="ECO:0007669"/>
    <property type="project" value="UniProtKB-EC"/>
</dbReference>
<dbReference type="PANTHER" id="PTHR43380:SF1">
    <property type="entry name" value="2-OXOISOVALERATE DEHYDROGENASE SUBUNIT ALPHA, MITOCHONDRIAL"/>
    <property type="match status" value="1"/>
</dbReference>
<dbReference type="InterPro" id="IPR036770">
    <property type="entry name" value="Ankyrin_rpt-contain_sf"/>
</dbReference>
<evidence type="ECO:0000256" key="1">
    <source>
        <dbReference type="ARBA" id="ARBA00023002"/>
    </source>
</evidence>
<evidence type="ECO:0000313" key="7">
    <source>
        <dbReference type="Proteomes" id="UP001178507"/>
    </source>
</evidence>
<name>A0AA36IUH5_9DINO</name>
<reference evidence="6" key="1">
    <citation type="submission" date="2023-08" db="EMBL/GenBank/DDBJ databases">
        <authorList>
            <person name="Chen Y."/>
            <person name="Shah S."/>
            <person name="Dougan E. K."/>
            <person name="Thang M."/>
            <person name="Chan C."/>
        </authorList>
    </citation>
    <scope>NUCLEOTIDE SEQUENCE</scope>
</reference>
<protein>
    <recommendedName>
        <fullName evidence="3">2-oxoisovalerate dehydrogenase subunit alpha</fullName>
        <ecNumber evidence="3">1.2.4.4</ecNumber>
    </recommendedName>
    <alternativeName>
        <fullName evidence="3">Branched-chain alpha-keto acid dehydrogenase E1 component alpha chain</fullName>
    </alternativeName>
</protein>
<comment type="caution">
    <text evidence="6">The sequence shown here is derived from an EMBL/GenBank/DDBJ whole genome shotgun (WGS) entry which is preliminary data.</text>
</comment>
<dbReference type="Pfam" id="PF00023">
    <property type="entry name" value="Ank"/>
    <property type="match status" value="1"/>
</dbReference>
<evidence type="ECO:0000256" key="3">
    <source>
        <dbReference type="RuleBase" id="RU365014"/>
    </source>
</evidence>
<feature type="repeat" description="ANK" evidence="2">
    <location>
        <begin position="474"/>
        <end position="506"/>
    </location>
</feature>
<organism evidence="6 7">
    <name type="scientific">Effrenium voratum</name>
    <dbReference type="NCBI Taxonomy" id="2562239"/>
    <lineage>
        <taxon>Eukaryota</taxon>
        <taxon>Sar</taxon>
        <taxon>Alveolata</taxon>
        <taxon>Dinophyceae</taxon>
        <taxon>Suessiales</taxon>
        <taxon>Symbiodiniaceae</taxon>
        <taxon>Effrenium</taxon>
    </lineage>
</organism>
<dbReference type="Pfam" id="PF00676">
    <property type="entry name" value="E1_dh"/>
    <property type="match status" value="1"/>
</dbReference>
<comment type="similarity">
    <text evidence="3">Belongs to the BCKDHA family.</text>
</comment>
<keyword evidence="2" id="KW-0040">ANK repeat</keyword>
<dbReference type="InterPro" id="IPR002110">
    <property type="entry name" value="Ankyrin_rpt"/>
</dbReference>
<keyword evidence="7" id="KW-1185">Reference proteome</keyword>
<evidence type="ECO:0000256" key="2">
    <source>
        <dbReference type="PROSITE-ProRule" id="PRU00023"/>
    </source>
</evidence>
<dbReference type="SMART" id="SM00248">
    <property type="entry name" value="ANK"/>
    <property type="match status" value="4"/>
</dbReference>
<evidence type="ECO:0000256" key="4">
    <source>
        <dbReference type="SAM" id="MobiDB-lite"/>
    </source>
</evidence>
<dbReference type="FunFam" id="3.40.50.970:FF:000108">
    <property type="entry name" value="2-oxoisovalerate dehydrogenase subunit alpha"/>
    <property type="match status" value="1"/>
</dbReference>
<accession>A0AA36IUH5</accession>
<evidence type="ECO:0000259" key="5">
    <source>
        <dbReference type="Pfam" id="PF00676"/>
    </source>
</evidence>
<dbReference type="GO" id="GO:0009083">
    <property type="term" value="P:branched-chain amino acid catabolic process"/>
    <property type="evidence" value="ECO:0007669"/>
    <property type="project" value="TreeGrafter"/>
</dbReference>
<dbReference type="EC" id="1.2.4.4" evidence="3"/>
<dbReference type="Gene3D" id="3.40.50.970">
    <property type="match status" value="1"/>
</dbReference>
<dbReference type="AlphaFoldDB" id="A0AA36IUH5"/>
<dbReference type="PANTHER" id="PTHR43380">
    <property type="entry name" value="2-OXOISOVALERATE DEHYDROGENASE SUBUNIT ALPHA, MITOCHONDRIAL"/>
    <property type="match status" value="1"/>
</dbReference>
<dbReference type="CDD" id="cd02000">
    <property type="entry name" value="TPP_E1_PDC_ADC_BCADC"/>
    <property type="match status" value="1"/>
</dbReference>
<dbReference type="InterPro" id="IPR050771">
    <property type="entry name" value="Alpha-ketoacid_DH_E1_comp"/>
</dbReference>
<feature type="region of interest" description="Disordered" evidence="4">
    <location>
        <begin position="305"/>
        <end position="328"/>
    </location>
</feature>
<dbReference type="Proteomes" id="UP001178507">
    <property type="component" value="Unassembled WGS sequence"/>
</dbReference>
<dbReference type="SUPFAM" id="SSF48403">
    <property type="entry name" value="Ankyrin repeat"/>
    <property type="match status" value="1"/>
</dbReference>
<comment type="function">
    <text evidence="3">The branched-chain alpha-keto dehydrogenase complex catalyzes the overall conversion of alpha-keto acids to acyl-CoA and CO(2). It contains multiple copies of three enzymatic components: branched-chain alpha-keto acid decarboxylase (E1), lipoamide acyltransferase (E2) and lipoamide dehydrogenase (E3).</text>
</comment>
<dbReference type="InterPro" id="IPR029061">
    <property type="entry name" value="THDP-binding"/>
</dbReference>
<comment type="cofactor">
    <cofactor evidence="3">
        <name>thiamine diphosphate</name>
        <dbReference type="ChEBI" id="CHEBI:58937"/>
    </cofactor>
</comment>
<dbReference type="PROSITE" id="PS50297">
    <property type="entry name" value="ANK_REP_REGION"/>
    <property type="match status" value="1"/>
</dbReference>
<dbReference type="EMBL" id="CAUJNA010002780">
    <property type="protein sequence ID" value="CAJ1394217.1"/>
    <property type="molecule type" value="Genomic_DNA"/>
</dbReference>
<dbReference type="Pfam" id="PF12796">
    <property type="entry name" value="Ank_2"/>
    <property type="match status" value="1"/>
</dbReference>
<comment type="catalytic activity">
    <reaction evidence="3">
        <text>N(6)-[(R)-lipoyl]-L-lysyl-[protein] + 3-methyl-2-oxobutanoate + H(+) = N(6)-[(R)-S(8)-2-methylpropanoyldihydrolipoyl]-L-lysyl-[protein] + CO2</text>
        <dbReference type="Rhea" id="RHEA:13457"/>
        <dbReference type="Rhea" id="RHEA-COMP:10474"/>
        <dbReference type="Rhea" id="RHEA-COMP:10497"/>
        <dbReference type="ChEBI" id="CHEBI:11851"/>
        <dbReference type="ChEBI" id="CHEBI:15378"/>
        <dbReference type="ChEBI" id="CHEBI:16526"/>
        <dbReference type="ChEBI" id="CHEBI:83099"/>
        <dbReference type="ChEBI" id="CHEBI:83142"/>
        <dbReference type="EC" id="1.2.4.4"/>
    </reaction>
</comment>
<keyword evidence="1 3" id="KW-0560">Oxidoreductase</keyword>
<dbReference type="PROSITE" id="PS50088">
    <property type="entry name" value="ANK_REPEAT"/>
    <property type="match status" value="1"/>
</dbReference>
<feature type="domain" description="Dehydrogenase E1 component" evidence="5">
    <location>
        <begin position="77"/>
        <end position="370"/>
    </location>
</feature>
<keyword evidence="3" id="KW-0786">Thiamine pyrophosphate</keyword>
<dbReference type="SUPFAM" id="SSF52518">
    <property type="entry name" value="Thiamin diphosphate-binding fold (THDP-binding)"/>
    <property type="match status" value="1"/>
</dbReference>
<sequence>MGFRLSFATRRSSASQVLARRLYSSFAGLKHEARLVQQPEFHRSGQELPVLRLVGENGRLVPGADMPCDMATYLAMYKSMVTVAVVDQVMNSLQRQGRISFYMTGTGEEAAQVGTAARLGRRDVIWAQYRELGTYLYRGFTIQQMVDQCLSRGDEPGKGRQMPVHYCDASLGLQAISSPLGTQIPHAVGAGYAFRISGQPRVGVTYFGDGAASEGDFAVALNFAATLKAQTLFICRNNGWAISTPSREQYAGDGIAVRGIAYGMPSLRVDGNDLAAVYLATEKARELCLEGQPVLLELMTYRRGHHSTSDDAGRYRDNRQVRPGQEQPVPRARRLLEEAGEWDEQRDQDLRHQLREELMEALKTAEAKTFGKVSDMFEDVWKTATPELARQRQELKEHILRHPEHFATKLSKHHLFGSFARGGGAAMAWRVLLLASGAAGSLLHVAAGKGNVSEVAELLDRRGLLPWINHRAVEGDTPVMAASLAGQAEVVELLIQRGCNVTIADKDGYKPLDAAAAHGHSEVVSVLMKYSPPSKTLHTFHRDGFAPLHRACWGNSHEHSQVVQTLLRVNVDPVLPASNGSTCLQLASRQETRDILAAHCGSFASCASEASADQPSSAARTEL</sequence>
<feature type="compositionally biased region" description="Basic and acidic residues" evidence="4">
    <location>
        <begin position="307"/>
        <end position="320"/>
    </location>
</feature>
<gene>
    <name evidence="6" type="ORF">EVOR1521_LOCUS18930</name>
</gene>
<dbReference type="Gene3D" id="1.25.40.20">
    <property type="entry name" value="Ankyrin repeat-containing domain"/>
    <property type="match status" value="1"/>
</dbReference>
<proteinExistence type="inferred from homology"/>